<gene>
    <name evidence="3" type="ORF">H8700_10785</name>
</gene>
<dbReference type="RefSeq" id="WP_249305637.1">
    <property type="nucleotide sequence ID" value="NZ_JACRSW010000035.1"/>
</dbReference>
<evidence type="ECO:0000313" key="3">
    <source>
        <dbReference type="EMBL" id="MBC8558188.1"/>
    </source>
</evidence>
<evidence type="ECO:0000313" key="4">
    <source>
        <dbReference type="Proteomes" id="UP000637513"/>
    </source>
</evidence>
<dbReference type="InterPro" id="IPR026870">
    <property type="entry name" value="Zinc_ribbon_dom"/>
</dbReference>
<keyword evidence="1" id="KW-0812">Transmembrane</keyword>
<accession>A0ABR7MYC0</accession>
<protein>
    <submittedName>
        <fullName evidence="3">Zinc ribbon domain-containing protein</fullName>
    </submittedName>
</protein>
<name>A0ABR7MYC0_9FIRM</name>
<evidence type="ECO:0000259" key="2">
    <source>
        <dbReference type="Pfam" id="PF13240"/>
    </source>
</evidence>
<dbReference type="Pfam" id="PF13240">
    <property type="entry name" value="Zn_Ribbon_1"/>
    <property type="match status" value="1"/>
</dbReference>
<feature type="transmembrane region" description="Helical" evidence="1">
    <location>
        <begin position="34"/>
        <end position="56"/>
    </location>
</feature>
<dbReference type="Proteomes" id="UP000637513">
    <property type="component" value="Unassembled WGS sequence"/>
</dbReference>
<keyword evidence="1" id="KW-1133">Transmembrane helix</keyword>
<comment type="caution">
    <text evidence="3">The sequence shown here is derived from an EMBL/GenBank/DDBJ whole genome shotgun (WGS) entry which is preliminary data.</text>
</comment>
<keyword evidence="4" id="KW-1185">Reference proteome</keyword>
<reference evidence="3 4" key="1">
    <citation type="submission" date="2020-08" db="EMBL/GenBank/DDBJ databases">
        <title>Genome public.</title>
        <authorList>
            <person name="Liu C."/>
            <person name="Sun Q."/>
        </authorList>
    </citation>
    <scope>NUCLEOTIDE SEQUENCE [LARGE SCALE GENOMIC DNA]</scope>
    <source>
        <strain evidence="3 4">BX3</strain>
    </source>
</reference>
<proteinExistence type="predicted"/>
<dbReference type="EMBL" id="JACRSW010000035">
    <property type="protein sequence ID" value="MBC8558188.1"/>
    <property type="molecule type" value="Genomic_DNA"/>
</dbReference>
<sequence>MAMIKCPECGKEISDHAKVCPECGFAIKKKRGKVILIVAIAIIVLVIVSTAIVFIYRNKEKQEKITSINEVIQEIGKGNLPSQDAYNQIISDYNSLSDTDKTEIGNWKVVSNLKGIDLEKVNKISEKINKISDSSPFNEIVELKEEVDLLDSNVQQYIDSSKLENLMKLTDIEEAALAACKNIKSVMKNQDSFEVQKVTVKNDLDKKNFYWVLVEYSGTNSFGGTLDKTSCFGITSDFEDPFFGLAQITGYTDYLDSTTSYNEYTKCTKKEEIVDPDKITYYLNN</sequence>
<organism evidence="3 4">
    <name type="scientific">Jutongia hominis</name>
    <dbReference type="NCBI Taxonomy" id="2763664"/>
    <lineage>
        <taxon>Bacteria</taxon>
        <taxon>Bacillati</taxon>
        <taxon>Bacillota</taxon>
        <taxon>Clostridia</taxon>
        <taxon>Lachnospirales</taxon>
        <taxon>Lachnospiraceae</taxon>
        <taxon>Jutongia</taxon>
    </lineage>
</organism>
<evidence type="ECO:0000256" key="1">
    <source>
        <dbReference type="SAM" id="Phobius"/>
    </source>
</evidence>
<feature type="domain" description="Zinc-ribbon" evidence="2">
    <location>
        <begin position="5"/>
        <end position="26"/>
    </location>
</feature>
<keyword evidence="1" id="KW-0472">Membrane</keyword>